<protein>
    <submittedName>
        <fullName evidence="1">Uncharacterized protein</fullName>
    </submittedName>
</protein>
<accession>A0A8J5VG21</accession>
<reference evidence="1" key="2">
    <citation type="submission" date="2021-02" db="EMBL/GenBank/DDBJ databases">
        <authorList>
            <person name="Kimball J.A."/>
            <person name="Haas M.W."/>
            <person name="Macchietto M."/>
            <person name="Kono T."/>
            <person name="Duquette J."/>
            <person name="Shao M."/>
        </authorList>
    </citation>
    <scope>NUCLEOTIDE SEQUENCE</scope>
    <source>
        <tissue evidence="1">Fresh leaf tissue</tissue>
    </source>
</reference>
<sequence length="77" mass="8555">MPDFDLNQPINWEHIQDFDGLVIDLNYDFEWDEGDNEVVNHGGGDEDDKQLGQGNGGTHDMIGLAGTHDMLRVASRG</sequence>
<proteinExistence type="predicted"/>
<comment type="caution">
    <text evidence="1">The sequence shown here is derived from an EMBL/GenBank/DDBJ whole genome shotgun (WGS) entry which is preliminary data.</text>
</comment>
<organism evidence="1 2">
    <name type="scientific">Zizania palustris</name>
    <name type="common">Northern wild rice</name>
    <dbReference type="NCBI Taxonomy" id="103762"/>
    <lineage>
        <taxon>Eukaryota</taxon>
        <taxon>Viridiplantae</taxon>
        <taxon>Streptophyta</taxon>
        <taxon>Embryophyta</taxon>
        <taxon>Tracheophyta</taxon>
        <taxon>Spermatophyta</taxon>
        <taxon>Magnoliopsida</taxon>
        <taxon>Liliopsida</taxon>
        <taxon>Poales</taxon>
        <taxon>Poaceae</taxon>
        <taxon>BOP clade</taxon>
        <taxon>Oryzoideae</taxon>
        <taxon>Oryzeae</taxon>
        <taxon>Zizaniinae</taxon>
        <taxon>Zizania</taxon>
    </lineage>
</organism>
<dbReference type="Proteomes" id="UP000729402">
    <property type="component" value="Unassembled WGS sequence"/>
</dbReference>
<dbReference type="OrthoDB" id="696729at2759"/>
<keyword evidence="2" id="KW-1185">Reference proteome</keyword>
<evidence type="ECO:0000313" key="1">
    <source>
        <dbReference type="EMBL" id="KAG8065685.1"/>
    </source>
</evidence>
<dbReference type="EMBL" id="JAAALK010000285">
    <property type="protein sequence ID" value="KAG8065685.1"/>
    <property type="molecule type" value="Genomic_DNA"/>
</dbReference>
<dbReference type="AlphaFoldDB" id="A0A8J5VG21"/>
<name>A0A8J5VG21_ZIZPA</name>
<evidence type="ECO:0000313" key="2">
    <source>
        <dbReference type="Proteomes" id="UP000729402"/>
    </source>
</evidence>
<gene>
    <name evidence="1" type="ORF">GUJ93_ZPchr0004g39290</name>
</gene>
<reference evidence="1" key="1">
    <citation type="journal article" date="2021" name="bioRxiv">
        <title>Whole Genome Assembly and Annotation of Northern Wild Rice, Zizania palustris L., Supports a Whole Genome Duplication in the Zizania Genus.</title>
        <authorList>
            <person name="Haas M."/>
            <person name="Kono T."/>
            <person name="Macchietto M."/>
            <person name="Millas R."/>
            <person name="McGilp L."/>
            <person name="Shao M."/>
            <person name="Duquette J."/>
            <person name="Hirsch C.N."/>
            <person name="Kimball J."/>
        </authorList>
    </citation>
    <scope>NUCLEOTIDE SEQUENCE</scope>
    <source>
        <tissue evidence="1">Fresh leaf tissue</tissue>
    </source>
</reference>